<evidence type="ECO:0000256" key="2">
    <source>
        <dbReference type="ARBA" id="ARBA00007800"/>
    </source>
</evidence>
<keyword evidence="4 8" id="KW-0547">Nucleotide-binding</keyword>
<dbReference type="SMART" id="SM01097">
    <property type="entry name" value="CPSase_sm_chain"/>
    <property type="match status" value="1"/>
</dbReference>
<comment type="catalytic activity">
    <reaction evidence="7 8">
        <text>hydrogencarbonate + L-glutamine + 2 ATP + H2O = carbamoyl phosphate + L-glutamate + 2 ADP + phosphate + 2 H(+)</text>
        <dbReference type="Rhea" id="RHEA:18633"/>
        <dbReference type="ChEBI" id="CHEBI:15377"/>
        <dbReference type="ChEBI" id="CHEBI:15378"/>
        <dbReference type="ChEBI" id="CHEBI:17544"/>
        <dbReference type="ChEBI" id="CHEBI:29985"/>
        <dbReference type="ChEBI" id="CHEBI:30616"/>
        <dbReference type="ChEBI" id="CHEBI:43474"/>
        <dbReference type="ChEBI" id="CHEBI:58228"/>
        <dbReference type="ChEBI" id="CHEBI:58359"/>
        <dbReference type="ChEBI" id="CHEBI:456216"/>
        <dbReference type="EC" id="6.3.5.5"/>
    </reaction>
</comment>
<evidence type="ECO:0000313" key="10">
    <source>
        <dbReference type="EMBL" id="TCL51035.1"/>
    </source>
</evidence>
<comment type="catalytic activity">
    <reaction evidence="8">
        <text>L-glutamine + H2O = L-glutamate + NH4(+)</text>
        <dbReference type="Rhea" id="RHEA:15889"/>
        <dbReference type="ChEBI" id="CHEBI:15377"/>
        <dbReference type="ChEBI" id="CHEBI:28938"/>
        <dbReference type="ChEBI" id="CHEBI:29985"/>
        <dbReference type="ChEBI" id="CHEBI:58359"/>
    </reaction>
</comment>
<keyword evidence="11" id="KW-1185">Reference proteome</keyword>
<organism evidence="10 11">
    <name type="scientific">Thermolongibacillus altinsuensis</name>
    <dbReference type="NCBI Taxonomy" id="575256"/>
    <lineage>
        <taxon>Bacteria</taxon>
        <taxon>Bacillati</taxon>
        <taxon>Bacillota</taxon>
        <taxon>Bacilli</taxon>
        <taxon>Bacillales</taxon>
        <taxon>Anoxybacillaceae</taxon>
        <taxon>Thermolongibacillus</taxon>
    </lineage>
</organism>
<dbReference type="GO" id="GO:0005524">
    <property type="term" value="F:ATP binding"/>
    <property type="evidence" value="ECO:0007669"/>
    <property type="project" value="UniProtKB-UniRule"/>
</dbReference>
<dbReference type="PRINTS" id="PR00096">
    <property type="entry name" value="GATASE"/>
</dbReference>
<evidence type="ECO:0000256" key="7">
    <source>
        <dbReference type="ARBA" id="ARBA00048816"/>
    </source>
</evidence>
<feature type="binding site" evidence="8">
    <location>
        <position position="285"/>
    </location>
    <ligand>
        <name>L-glutamine</name>
        <dbReference type="ChEBI" id="CHEBI:58359"/>
    </ligand>
</feature>
<dbReference type="Pfam" id="PF00988">
    <property type="entry name" value="CPSase_sm_chain"/>
    <property type="match status" value="1"/>
</dbReference>
<dbReference type="InterPro" id="IPR050472">
    <property type="entry name" value="Anth_synth/Amidotransfase"/>
</dbReference>
<evidence type="ECO:0000256" key="6">
    <source>
        <dbReference type="ARBA" id="ARBA00022962"/>
    </source>
</evidence>
<dbReference type="OrthoDB" id="9804328at2"/>
<feature type="active site" evidence="8">
    <location>
        <position position="326"/>
    </location>
</feature>
<feature type="region of interest" description="CPSase" evidence="8">
    <location>
        <begin position="1"/>
        <end position="166"/>
    </location>
</feature>
<dbReference type="Proteomes" id="UP000295658">
    <property type="component" value="Unassembled WGS sequence"/>
</dbReference>
<dbReference type="HAMAP" id="MF_01209">
    <property type="entry name" value="CPSase_S_chain"/>
    <property type="match status" value="1"/>
</dbReference>
<feature type="active site" description="Nucleophile" evidence="8">
    <location>
        <position position="241"/>
    </location>
</feature>
<dbReference type="EMBL" id="SLUL01000004">
    <property type="protein sequence ID" value="TCL51035.1"/>
    <property type="molecule type" value="Genomic_DNA"/>
</dbReference>
<feature type="domain" description="Carbamoyl-phosphate synthase small subunit N-terminal" evidence="9">
    <location>
        <begin position="1"/>
        <end position="132"/>
    </location>
</feature>
<dbReference type="Gene3D" id="3.40.50.880">
    <property type="match status" value="1"/>
</dbReference>
<gene>
    <name evidence="8" type="primary">carA</name>
    <name evidence="10" type="ORF">EDD69_10487</name>
</gene>
<comment type="subunit">
    <text evidence="8">Composed of two chains; the small (or glutamine) chain promotes the hydrolysis of glutamine to ammonia, which is used by the large (or ammonia) chain to synthesize carbamoyl phosphate. Tetramer of heterodimers (alpha,beta)4.</text>
</comment>
<dbReference type="NCBIfam" id="NF009475">
    <property type="entry name" value="PRK12838.1"/>
    <property type="match status" value="1"/>
</dbReference>
<dbReference type="CDD" id="cd01744">
    <property type="entry name" value="GATase1_CPSase"/>
    <property type="match status" value="1"/>
</dbReference>
<dbReference type="PANTHER" id="PTHR43418">
    <property type="entry name" value="MULTIFUNCTIONAL TRYPTOPHAN BIOSYNTHESIS PROTEIN-RELATED"/>
    <property type="match status" value="1"/>
</dbReference>
<feature type="binding site" evidence="8">
    <location>
        <position position="214"/>
    </location>
    <ligand>
        <name>L-glutamine</name>
        <dbReference type="ChEBI" id="CHEBI:58359"/>
    </ligand>
</feature>
<dbReference type="GO" id="GO:0004359">
    <property type="term" value="F:glutaminase activity"/>
    <property type="evidence" value="ECO:0007669"/>
    <property type="project" value="RHEA"/>
</dbReference>
<dbReference type="InterPro" id="IPR002474">
    <property type="entry name" value="CarbamoylP_synth_ssu_N"/>
</dbReference>
<comment type="caution">
    <text evidence="10">The sequence shown here is derived from an EMBL/GenBank/DDBJ whole genome shotgun (WGS) entry which is preliminary data.</text>
</comment>
<dbReference type="GO" id="GO:0006541">
    <property type="term" value="P:glutamine metabolic process"/>
    <property type="evidence" value="ECO:0007669"/>
    <property type="project" value="InterPro"/>
</dbReference>
<feature type="binding site" evidence="8">
    <location>
        <position position="46"/>
    </location>
    <ligand>
        <name>L-glutamine</name>
        <dbReference type="ChEBI" id="CHEBI:58359"/>
    </ligand>
</feature>
<dbReference type="AlphaFoldDB" id="A0A4R1QQ46"/>
<keyword evidence="3 8" id="KW-0436">Ligase</keyword>
<comment type="pathway">
    <text evidence="8">Pyrimidine metabolism; UMP biosynthesis via de novo pathway; (S)-dihydroorotate from bicarbonate: step 1/3.</text>
</comment>
<dbReference type="PRINTS" id="PR00099">
    <property type="entry name" value="CPSGATASE"/>
</dbReference>
<dbReference type="Pfam" id="PF00117">
    <property type="entry name" value="GATase"/>
    <property type="match status" value="1"/>
</dbReference>
<keyword evidence="6 8" id="KW-0315">Glutamine amidotransferase</keyword>
<feature type="binding site" evidence="8">
    <location>
        <position position="216"/>
    </location>
    <ligand>
        <name>L-glutamine</name>
        <dbReference type="ChEBI" id="CHEBI:58359"/>
    </ligand>
</feature>
<dbReference type="GO" id="GO:0044205">
    <property type="term" value="P:'de novo' UMP biosynthetic process"/>
    <property type="evidence" value="ECO:0007669"/>
    <property type="project" value="UniProtKB-UniRule"/>
</dbReference>
<dbReference type="PANTHER" id="PTHR43418:SF7">
    <property type="entry name" value="CARBAMOYL-PHOSPHATE SYNTHASE SMALL CHAIN"/>
    <property type="match status" value="1"/>
</dbReference>
<dbReference type="GO" id="GO:0004088">
    <property type="term" value="F:carbamoyl-phosphate synthase (glutamine-hydrolyzing) activity"/>
    <property type="evidence" value="ECO:0007669"/>
    <property type="project" value="UniProtKB-UniRule"/>
</dbReference>
<keyword evidence="8" id="KW-0028">Amino-acid biosynthesis</keyword>
<dbReference type="InterPro" id="IPR017926">
    <property type="entry name" value="GATASE"/>
</dbReference>
<dbReference type="InterPro" id="IPR036480">
    <property type="entry name" value="CarbP_synth_ssu_N_sf"/>
</dbReference>
<dbReference type="NCBIfam" id="TIGR01368">
    <property type="entry name" value="CPSaseIIsmall"/>
    <property type="match status" value="1"/>
</dbReference>
<dbReference type="RefSeq" id="WP_132947796.1">
    <property type="nucleotide sequence ID" value="NZ_BSVG01000004.1"/>
</dbReference>
<keyword evidence="8" id="KW-0665">Pyrimidine biosynthesis</keyword>
<dbReference type="EC" id="6.3.5.5" evidence="8"/>
<evidence type="ECO:0000256" key="4">
    <source>
        <dbReference type="ARBA" id="ARBA00022741"/>
    </source>
</evidence>
<comment type="similarity">
    <text evidence="2 8">Belongs to the CarA family.</text>
</comment>
<proteinExistence type="inferred from homology"/>
<evidence type="ECO:0000313" key="11">
    <source>
        <dbReference type="Proteomes" id="UP000295658"/>
    </source>
</evidence>
<sequence length="357" mass="39944">MNGYLHLSNGKSFVGKLETALDGDVSGEVVFFTGMTGYQEVLTDPSYKQQIIVFTYPLIGNYGINEHDFESKQPHVQAVVVYEANPNGYHYEAKYSLKQYLQKWNIPLLTHVDTRAVVKQIRDQGAMPGKISTQPTATFPFENEPELLVKQVSVVNHETYGTGDTHVVLIDFGYKKSILHSLLKRNCKVTVVPYNTPFSVIRQLEPNGVLLSNGPGNPKQLVHELENIRAIIDHYPTLAICLGHQLVALAYGGNTKKLPFGHRGANQPVYDALKKKVFMTSQNHGYVVEASSLAKTPLSIRFTNVNDGSVEGMIHQMKPILSVQYHPEAHPGPNDTDMIFEEFLEMMKAARKEKVYA</sequence>
<dbReference type="PROSITE" id="PS51273">
    <property type="entry name" value="GATASE_TYPE_1"/>
    <property type="match status" value="1"/>
</dbReference>
<feature type="active site" evidence="8">
    <location>
        <position position="328"/>
    </location>
</feature>
<dbReference type="GO" id="GO:0006207">
    <property type="term" value="P:'de novo' pyrimidine nucleobase biosynthetic process"/>
    <property type="evidence" value="ECO:0007669"/>
    <property type="project" value="InterPro"/>
</dbReference>
<feature type="binding site" evidence="8">
    <location>
        <position position="283"/>
    </location>
    <ligand>
        <name>L-glutamine</name>
        <dbReference type="ChEBI" id="CHEBI:58359"/>
    </ligand>
</feature>
<comment type="function">
    <text evidence="8">Small subunit of the glutamine-dependent carbamoyl phosphate synthetase (CPSase). CPSase catalyzes the formation of carbamoyl phosphate from the ammonia moiety of glutamine, carbonate, and phosphate donated by ATP, constituting the first step of 2 biosynthetic pathways, one leading to arginine and/or urea and the other to pyrimidine nucleotides. The small subunit (glutamine amidotransferase) binds and cleaves glutamine to supply the large subunit with the substrate ammonia.</text>
</comment>
<comment type="pathway">
    <text evidence="1 8">Amino-acid biosynthesis; L-arginine biosynthesis; carbamoyl phosphate from bicarbonate: step 1/1.</text>
</comment>
<reference evidence="10 11" key="1">
    <citation type="submission" date="2019-03" db="EMBL/GenBank/DDBJ databases">
        <title>Genomic Encyclopedia of Type Strains, Phase IV (KMG-IV): sequencing the most valuable type-strain genomes for metagenomic binning, comparative biology and taxonomic classification.</title>
        <authorList>
            <person name="Goeker M."/>
        </authorList>
    </citation>
    <scope>NUCLEOTIDE SEQUENCE [LARGE SCALE GENOMIC DNA]</scope>
    <source>
        <strain evidence="10 11">DSM 24979</strain>
    </source>
</reference>
<feature type="binding site" evidence="8">
    <location>
        <position position="245"/>
    </location>
    <ligand>
        <name>L-glutamine</name>
        <dbReference type="ChEBI" id="CHEBI:58359"/>
    </ligand>
</feature>
<dbReference type="SUPFAM" id="SSF52317">
    <property type="entry name" value="Class I glutamine amidotransferase-like"/>
    <property type="match status" value="1"/>
</dbReference>
<evidence type="ECO:0000259" key="9">
    <source>
        <dbReference type="SMART" id="SM01097"/>
    </source>
</evidence>
<dbReference type="InterPro" id="IPR029062">
    <property type="entry name" value="Class_I_gatase-like"/>
</dbReference>
<dbReference type="SUPFAM" id="SSF52021">
    <property type="entry name" value="Carbamoyl phosphate synthetase, small subunit N-terminal domain"/>
    <property type="match status" value="1"/>
</dbReference>
<dbReference type="UniPathway" id="UPA00070">
    <property type="reaction ID" value="UER00115"/>
</dbReference>
<protein>
    <recommendedName>
        <fullName evidence="8">Carbamoyl phosphate synthase small chain</fullName>
        <ecNumber evidence="8">6.3.5.5</ecNumber>
    </recommendedName>
    <alternativeName>
        <fullName evidence="8">Carbamoyl phosphate synthetase glutamine chain</fullName>
    </alternativeName>
</protein>
<evidence type="ECO:0000256" key="5">
    <source>
        <dbReference type="ARBA" id="ARBA00022840"/>
    </source>
</evidence>
<feature type="binding site" evidence="8">
    <location>
        <position position="242"/>
    </location>
    <ligand>
        <name>L-glutamine</name>
        <dbReference type="ChEBI" id="CHEBI:58359"/>
    </ligand>
</feature>
<evidence type="ECO:0000256" key="1">
    <source>
        <dbReference type="ARBA" id="ARBA00005077"/>
    </source>
</evidence>
<evidence type="ECO:0000256" key="8">
    <source>
        <dbReference type="HAMAP-Rule" id="MF_01209"/>
    </source>
</evidence>
<keyword evidence="5 8" id="KW-0067">ATP-binding</keyword>
<dbReference type="Gene3D" id="3.50.30.20">
    <property type="entry name" value="Carbamoyl-phosphate synthase small subunit, N-terminal domain"/>
    <property type="match status" value="1"/>
</dbReference>
<dbReference type="UniPathway" id="UPA00068">
    <property type="reaction ID" value="UER00171"/>
</dbReference>
<keyword evidence="8" id="KW-0055">Arginine biosynthesis</keyword>
<feature type="binding site" evidence="8">
    <location>
        <position position="286"/>
    </location>
    <ligand>
        <name>L-glutamine</name>
        <dbReference type="ChEBI" id="CHEBI:58359"/>
    </ligand>
</feature>
<name>A0A4R1QQ46_9BACL</name>
<dbReference type="InterPro" id="IPR035686">
    <property type="entry name" value="CPSase_GATase1"/>
</dbReference>
<dbReference type="InterPro" id="IPR006274">
    <property type="entry name" value="CarbamoylP_synth_ssu"/>
</dbReference>
<accession>A0A4R1QQ46</accession>
<dbReference type="PRINTS" id="PR00097">
    <property type="entry name" value="ANTSNTHASEII"/>
</dbReference>
<evidence type="ECO:0000256" key="3">
    <source>
        <dbReference type="ARBA" id="ARBA00022598"/>
    </source>
</evidence>
<dbReference type="GO" id="GO:0006526">
    <property type="term" value="P:L-arginine biosynthetic process"/>
    <property type="evidence" value="ECO:0007669"/>
    <property type="project" value="UniProtKB-UniRule"/>
</dbReference>